<evidence type="ECO:0000313" key="3">
    <source>
        <dbReference type="Proteomes" id="UP000287651"/>
    </source>
</evidence>
<dbReference type="EMBL" id="AMZH03036282">
    <property type="protein sequence ID" value="RRT31744.1"/>
    <property type="molecule type" value="Genomic_DNA"/>
</dbReference>
<sequence>MSPSFDCSSSTLLCVEDNDSILGFDDDDDEEEEEEEEEEGGHRLSWVPEPKRSDFYGDLLVDFPLQSDEFLSLLVERELEHMPREDYGERFRSGALKPSIRRDAIDWMWKE</sequence>
<evidence type="ECO:0008006" key="4">
    <source>
        <dbReference type="Google" id="ProtNLM"/>
    </source>
</evidence>
<proteinExistence type="predicted"/>
<feature type="region of interest" description="Disordered" evidence="1">
    <location>
        <begin position="19"/>
        <end position="47"/>
    </location>
</feature>
<reference evidence="2 3" key="1">
    <citation type="journal article" date="2014" name="Agronomy (Basel)">
        <title>A Draft Genome Sequence for Ensete ventricosum, the Drought-Tolerant Tree Against Hunger.</title>
        <authorList>
            <person name="Harrison J."/>
            <person name="Moore K.A."/>
            <person name="Paszkiewicz K."/>
            <person name="Jones T."/>
            <person name="Grant M."/>
            <person name="Ambacheew D."/>
            <person name="Muzemil S."/>
            <person name="Studholme D.J."/>
        </authorList>
    </citation>
    <scope>NUCLEOTIDE SEQUENCE [LARGE SCALE GENOMIC DNA]</scope>
</reference>
<feature type="compositionally biased region" description="Acidic residues" evidence="1">
    <location>
        <begin position="19"/>
        <end position="39"/>
    </location>
</feature>
<evidence type="ECO:0000313" key="2">
    <source>
        <dbReference type="EMBL" id="RRT31744.1"/>
    </source>
</evidence>
<organism evidence="2 3">
    <name type="scientific">Ensete ventricosum</name>
    <name type="common">Abyssinian banana</name>
    <name type="synonym">Musa ensete</name>
    <dbReference type="NCBI Taxonomy" id="4639"/>
    <lineage>
        <taxon>Eukaryota</taxon>
        <taxon>Viridiplantae</taxon>
        <taxon>Streptophyta</taxon>
        <taxon>Embryophyta</taxon>
        <taxon>Tracheophyta</taxon>
        <taxon>Spermatophyta</taxon>
        <taxon>Magnoliopsida</taxon>
        <taxon>Liliopsida</taxon>
        <taxon>Zingiberales</taxon>
        <taxon>Musaceae</taxon>
        <taxon>Ensete</taxon>
    </lineage>
</organism>
<dbReference type="AlphaFoldDB" id="A0A426WWR0"/>
<gene>
    <name evidence="2" type="ORF">B296_00054122</name>
</gene>
<dbReference type="Proteomes" id="UP000287651">
    <property type="component" value="Unassembled WGS sequence"/>
</dbReference>
<accession>A0A426WWR0</accession>
<name>A0A426WWR0_ENSVE</name>
<evidence type="ECO:0000256" key="1">
    <source>
        <dbReference type="SAM" id="MobiDB-lite"/>
    </source>
</evidence>
<comment type="caution">
    <text evidence="2">The sequence shown here is derived from an EMBL/GenBank/DDBJ whole genome shotgun (WGS) entry which is preliminary data.</text>
</comment>
<protein>
    <recommendedName>
        <fullName evidence="4">Cyclin N-terminal domain-containing protein</fullName>
    </recommendedName>
</protein>